<dbReference type="GO" id="GO:0043565">
    <property type="term" value="F:sequence-specific DNA binding"/>
    <property type="evidence" value="ECO:0007669"/>
    <property type="project" value="InterPro"/>
</dbReference>
<dbReference type="InterPro" id="IPR025422">
    <property type="entry name" value="TGA_domain"/>
</dbReference>
<keyword evidence="3" id="KW-1185">Reference proteome</keyword>
<dbReference type="PROSITE" id="PS51806">
    <property type="entry name" value="DOG1"/>
    <property type="match status" value="1"/>
</dbReference>
<dbReference type="Proteomes" id="UP001370490">
    <property type="component" value="Unassembled WGS sequence"/>
</dbReference>
<dbReference type="EMBL" id="JBAMMX010000001">
    <property type="protein sequence ID" value="KAK6946622.1"/>
    <property type="molecule type" value="Genomic_DNA"/>
</dbReference>
<dbReference type="PANTHER" id="PTHR46354:SF7">
    <property type="entry name" value="PROTEIN DOG1-LIKE 1"/>
    <property type="match status" value="1"/>
</dbReference>
<comment type="caution">
    <text evidence="2">The sequence shown here is derived from an EMBL/GenBank/DDBJ whole genome shotgun (WGS) entry which is preliminary data.</text>
</comment>
<dbReference type="Pfam" id="PF14144">
    <property type="entry name" value="DOG1"/>
    <property type="match status" value="1"/>
</dbReference>
<feature type="domain" description="DOG1" evidence="1">
    <location>
        <begin position="6"/>
        <end position="242"/>
    </location>
</feature>
<name>A0AAN8ZR62_9MAGN</name>
<evidence type="ECO:0000313" key="2">
    <source>
        <dbReference type="EMBL" id="KAK6946622.1"/>
    </source>
</evidence>
<protein>
    <submittedName>
        <fullName evidence="2">Transcription factor TGA like domain</fullName>
    </submittedName>
</protein>
<gene>
    <name evidence="2" type="ORF">RJ641_000095</name>
</gene>
<organism evidence="2 3">
    <name type="scientific">Dillenia turbinata</name>
    <dbReference type="NCBI Taxonomy" id="194707"/>
    <lineage>
        <taxon>Eukaryota</taxon>
        <taxon>Viridiplantae</taxon>
        <taxon>Streptophyta</taxon>
        <taxon>Embryophyta</taxon>
        <taxon>Tracheophyta</taxon>
        <taxon>Spermatophyta</taxon>
        <taxon>Magnoliopsida</taxon>
        <taxon>eudicotyledons</taxon>
        <taxon>Gunneridae</taxon>
        <taxon>Pentapetalae</taxon>
        <taxon>Dilleniales</taxon>
        <taxon>Dilleniaceae</taxon>
        <taxon>Dillenia</taxon>
    </lineage>
</organism>
<reference evidence="2 3" key="1">
    <citation type="submission" date="2023-12" db="EMBL/GenBank/DDBJ databases">
        <title>A high-quality genome assembly for Dillenia turbinata (Dilleniales).</title>
        <authorList>
            <person name="Chanderbali A."/>
        </authorList>
    </citation>
    <scope>NUCLEOTIDE SEQUENCE [LARGE SCALE GENOMIC DNA]</scope>
    <source>
        <strain evidence="2">LSX21</strain>
        <tissue evidence="2">Leaf</tissue>
    </source>
</reference>
<dbReference type="GO" id="GO:0006351">
    <property type="term" value="P:DNA-templated transcription"/>
    <property type="evidence" value="ECO:0007669"/>
    <property type="project" value="InterPro"/>
</dbReference>
<accession>A0AAN8ZR62</accession>
<dbReference type="AlphaFoldDB" id="A0AAN8ZR62"/>
<evidence type="ECO:0000313" key="3">
    <source>
        <dbReference type="Proteomes" id="UP001370490"/>
    </source>
</evidence>
<dbReference type="InterPro" id="IPR051886">
    <property type="entry name" value="Seed_Dev/Stress_Resp_Reg"/>
</dbReference>
<evidence type="ECO:0000259" key="1">
    <source>
        <dbReference type="PROSITE" id="PS51806"/>
    </source>
</evidence>
<dbReference type="PANTHER" id="PTHR46354">
    <property type="entry name" value="DOG1 DOMAIN-CONTAINING PROTEIN"/>
    <property type="match status" value="1"/>
</dbReference>
<proteinExistence type="predicted"/>
<sequence length="251" mass="28386">MCASSHDPFCCRFNEWINQQHQDLQELLHASTFTRDNSVELRHIGEKCLKHFEDYLHSRVQLAKLNAPQLFSPSYFSSFEQSFLWIGGCRPTLALHLVYSLCGSQLKSQLPELCQGERKDNIADISADQLNLINSLHCKTVKEEEKLESELTGPQEKMAKSMFSMVANHSSSVAESSGDVDRALDAHSKALAGIVVDADNLRMSTLKELMNILTPLQLVDLLVASKKLHLSFHGWAQRRENHNKEQSSNQH</sequence>